<keyword evidence="3" id="KW-0813">Transport</keyword>
<evidence type="ECO:0000313" key="10">
    <source>
        <dbReference type="EMBL" id="MFC5380892.1"/>
    </source>
</evidence>
<organism evidence="10 11">
    <name type="scientific">Aquipuribacter nitratireducens</name>
    <dbReference type="NCBI Taxonomy" id="650104"/>
    <lineage>
        <taxon>Bacteria</taxon>
        <taxon>Bacillati</taxon>
        <taxon>Actinomycetota</taxon>
        <taxon>Actinomycetes</taxon>
        <taxon>Micrococcales</taxon>
        <taxon>Intrasporangiaceae</taxon>
        <taxon>Aquipuribacter</taxon>
    </lineage>
</organism>
<reference evidence="11" key="1">
    <citation type="journal article" date="2019" name="Int. J. Syst. Evol. Microbiol.">
        <title>The Global Catalogue of Microorganisms (GCM) 10K type strain sequencing project: providing services to taxonomists for standard genome sequencing and annotation.</title>
        <authorList>
            <consortium name="The Broad Institute Genomics Platform"/>
            <consortium name="The Broad Institute Genome Sequencing Center for Infectious Disease"/>
            <person name="Wu L."/>
            <person name="Ma J."/>
        </authorList>
    </citation>
    <scope>NUCLEOTIDE SEQUENCE [LARGE SCALE GENOMIC DNA]</scope>
    <source>
        <strain evidence="11">CCUG 43114</strain>
    </source>
</reference>
<keyword evidence="5 9" id="KW-0812">Transmembrane</keyword>
<evidence type="ECO:0000256" key="9">
    <source>
        <dbReference type="SAM" id="Phobius"/>
    </source>
</evidence>
<evidence type="ECO:0000256" key="6">
    <source>
        <dbReference type="ARBA" id="ARBA00022989"/>
    </source>
</evidence>
<accession>A0ABW0GLY2</accession>
<name>A0ABW0GLY2_9MICO</name>
<feature type="region of interest" description="Disordered" evidence="8">
    <location>
        <begin position="384"/>
        <end position="437"/>
    </location>
</feature>
<feature type="transmembrane region" description="Helical" evidence="9">
    <location>
        <begin position="73"/>
        <end position="93"/>
    </location>
</feature>
<dbReference type="Pfam" id="PF01594">
    <property type="entry name" value="AI-2E_transport"/>
    <property type="match status" value="1"/>
</dbReference>
<protein>
    <submittedName>
        <fullName evidence="10">AI-2E family transporter</fullName>
    </submittedName>
</protein>
<dbReference type="PANTHER" id="PTHR21716">
    <property type="entry name" value="TRANSMEMBRANE PROTEIN"/>
    <property type="match status" value="1"/>
</dbReference>
<dbReference type="Proteomes" id="UP001596122">
    <property type="component" value="Unassembled WGS sequence"/>
</dbReference>
<feature type="compositionally biased region" description="Low complexity" evidence="8">
    <location>
        <begin position="1"/>
        <end position="14"/>
    </location>
</feature>
<feature type="transmembrane region" description="Helical" evidence="9">
    <location>
        <begin position="186"/>
        <end position="205"/>
    </location>
</feature>
<evidence type="ECO:0000256" key="7">
    <source>
        <dbReference type="ARBA" id="ARBA00023136"/>
    </source>
</evidence>
<evidence type="ECO:0000256" key="3">
    <source>
        <dbReference type="ARBA" id="ARBA00022448"/>
    </source>
</evidence>
<sequence>MSADTTTTTTTTTATKEDVVDTPTRSRTQERAWRKDRWADHFGRLALRSGQALLVVIAFTTLAYALIFLRVVVIPVLIALILGAALWPVVSWLDRRGLPRVLSVLVTFLAALGIIGGVFTLVGTAVAGQADELTEGVSGGLEQLQELGENLPFGLTQADVDQLLEQARNALQGAQIGSGVLSGATVAANIATGTVLALFVLFFVLKDGETLYRWLREQLPASTHERVDAVSDHSLHVLGSYVRGTALIAFVDATGIGIALVVLDVPLALPLALITFIASFVPIVGAVSAGLLAALVALVANGPVNALLVVAAIVVVQQIEGNILQPFIQGKALKLHPLAILLAVAAGTIAAGIIGAILAVPLLAVAWGAVTVLRRLRAERDGPVHVHTHRHRGDTGPGHGGPPELATGHAHEVDEPAAPDGPDGPDEPADTRQGSRA</sequence>
<comment type="caution">
    <text evidence="10">The sequence shown here is derived from an EMBL/GenBank/DDBJ whole genome shotgun (WGS) entry which is preliminary data.</text>
</comment>
<gene>
    <name evidence="10" type="ORF">ACFPJ6_08825</name>
</gene>
<feature type="transmembrane region" description="Helical" evidence="9">
    <location>
        <begin position="45"/>
        <end position="67"/>
    </location>
</feature>
<dbReference type="EMBL" id="JBHSLD010000007">
    <property type="protein sequence ID" value="MFC5380892.1"/>
    <property type="molecule type" value="Genomic_DNA"/>
</dbReference>
<feature type="region of interest" description="Disordered" evidence="8">
    <location>
        <begin position="1"/>
        <end position="28"/>
    </location>
</feature>
<evidence type="ECO:0000256" key="1">
    <source>
        <dbReference type="ARBA" id="ARBA00004651"/>
    </source>
</evidence>
<comment type="similarity">
    <text evidence="2">Belongs to the autoinducer-2 exporter (AI-2E) (TC 2.A.86) family.</text>
</comment>
<keyword evidence="4" id="KW-1003">Cell membrane</keyword>
<evidence type="ECO:0000256" key="4">
    <source>
        <dbReference type="ARBA" id="ARBA00022475"/>
    </source>
</evidence>
<dbReference type="RefSeq" id="WP_340267457.1">
    <property type="nucleotide sequence ID" value="NZ_JBBEOG010000002.1"/>
</dbReference>
<feature type="transmembrane region" description="Helical" evidence="9">
    <location>
        <begin position="340"/>
        <end position="370"/>
    </location>
</feature>
<keyword evidence="11" id="KW-1185">Reference proteome</keyword>
<comment type="subcellular location">
    <subcellularLocation>
        <location evidence="1">Cell membrane</location>
        <topology evidence="1">Multi-pass membrane protein</topology>
    </subcellularLocation>
</comment>
<feature type="transmembrane region" description="Helical" evidence="9">
    <location>
        <begin position="306"/>
        <end position="328"/>
    </location>
</feature>
<evidence type="ECO:0000256" key="2">
    <source>
        <dbReference type="ARBA" id="ARBA00009773"/>
    </source>
</evidence>
<proteinExistence type="inferred from homology"/>
<evidence type="ECO:0000313" key="11">
    <source>
        <dbReference type="Proteomes" id="UP001596122"/>
    </source>
</evidence>
<dbReference type="InterPro" id="IPR002549">
    <property type="entry name" value="AI-2E-like"/>
</dbReference>
<evidence type="ECO:0000256" key="8">
    <source>
        <dbReference type="SAM" id="MobiDB-lite"/>
    </source>
</evidence>
<keyword evidence="6 9" id="KW-1133">Transmembrane helix</keyword>
<feature type="transmembrane region" description="Helical" evidence="9">
    <location>
        <begin position="105"/>
        <end position="127"/>
    </location>
</feature>
<dbReference type="PANTHER" id="PTHR21716:SF53">
    <property type="entry name" value="PERMEASE PERM-RELATED"/>
    <property type="match status" value="1"/>
</dbReference>
<feature type="transmembrane region" description="Helical" evidence="9">
    <location>
        <begin position="269"/>
        <end position="299"/>
    </location>
</feature>
<feature type="transmembrane region" description="Helical" evidence="9">
    <location>
        <begin position="241"/>
        <end position="263"/>
    </location>
</feature>
<keyword evidence="7 9" id="KW-0472">Membrane</keyword>
<evidence type="ECO:0000256" key="5">
    <source>
        <dbReference type="ARBA" id="ARBA00022692"/>
    </source>
</evidence>